<dbReference type="Proteomes" id="UP000325577">
    <property type="component" value="Linkage Group LG8"/>
</dbReference>
<proteinExistence type="predicted"/>
<accession>A0A5J4ZE02</accession>
<keyword evidence="2" id="KW-1185">Reference proteome</keyword>
<organism evidence="1 2">
    <name type="scientific">Nyssa sinensis</name>
    <dbReference type="NCBI Taxonomy" id="561372"/>
    <lineage>
        <taxon>Eukaryota</taxon>
        <taxon>Viridiplantae</taxon>
        <taxon>Streptophyta</taxon>
        <taxon>Embryophyta</taxon>
        <taxon>Tracheophyta</taxon>
        <taxon>Spermatophyta</taxon>
        <taxon>Magnoliopsida</taxon>
        <taxon>eudicotyledons</taxon>
        <taxon>Gunneridae</taxon>
        <taxon>Pentapetalae</taxon>
        <taxon>asterids</taxon>
        <taxon>Cornales</taxon>
        <taxon>Nyssaceae</taxon>
        <taxon>Nyssa</taxon>
    </lineage>
</organism>
<dbReference type="AlphaFoldDB" id="A0A5J4ZE02"/>
<protein>
    <submittedName>
        <fullName evidence="1">Uncharacterized protein</fullName>
    </submittedName>
</protein>
<sequence length="134" mass="15205">MDERVDYASWFAAHSIARIVDVSRFLGRLTVGSKVLTHWMSTHHPNMMLIPRSEYEAMAEARDAAIAESMKLQEELAWAKGHSEGETLTSSEAQSPIFSQENYLARKSFPGKIHLYHELHFSLLFLKLLQGVCA</sequence>
<evidence type="ECO:0000313" key="1">
    <source>
        <dbReference type="EMBL" id="KAA8516845.1"/>
    </source>
</evidence>
<gene>
    <name evidence="1" type="ORF">F0562_017337</name>
</gene>
<reference evidence="1 2" key="1">
    <citation type="submission" date="2019-09" db="EMBL/GenBank/DDBJ databases">
        <title>A chromosome-level genome assembly of the Chinese tupelo Nyssa sinensis.</title>
        <authorList>
            <person name="Yang X."/>
            <person name="Kang M."/>
            <person name="Yang Y."/>
            <person name="Xiong H."/>
            <person name="Wang M."/>
            <person name="Zhang Z."/>
            <person name="Wang Z."/>
            <person name="Wu H."/>
            <person name="Ma T."/>
            <person name="Liu J."/>
            <person name="Xi Z."/>
        </authorList>
    </citation>
    <scope>NUCLEOTIDE SEQUENCE [LARGE SCALE GENOMIC DNA]</scope>
    <source>
        <strain evidence="1">J267</strain>
        <tissue evidence="1">Leaf</tissue>
    </source>
</reference>
<name>A0A5J4ZE02_9ASTE</name>
<evidence type="ECO:0000313" key="2">
    <source>
        <dbReference type="Proteomes" id="UP000325577"/>
    </source>
</evidence>
<dbReference type="EMBL" id="CM018051">
    <property type="protein sequence ID" value="KAA8516845.1"/>
    <property type="molecule type" value="Genomic_DNA"/>
</dbReference>